<dbReference type="SUPFAM" id="SSF46689">
    <property type="entry name" value="Homeodomain-like"/>
    <property type="match status" value="1"/>
</dbReference>
<dbReference type="Proteomes" id="UP001219525">
    <property type="component" value="Unassembled WGS sequence"/>
</dbReference>
<reference evidence="1" key="1">
    <citation type="submission" date="2023-03" db="EMBL/GenBank/DDBJ databases">
        <title>Massive genome expansion in bonnet fungi (Mycena s.s.) driven by repeated elements and novel gene families across ecological guilds.</title>
        <authorList>
            <consortium name="Lawrence Berkeley National Laboratory"/>
            <person name="Harder C.B."/>
            <person name="Miyauchi S."/>
            <person name="Viragh M."/>
            <person name="Kuo A."/>
            <person name="Thoen E."/>
            <person name="Andreopoulos B."/>
            <person name="Lu D."/>
            <person name="Skrede I."/>
            <person name="Drula E."/>
            <person name="Henrissat B."/>
            <person name="Morin E."/>
            <person name="Kohler A."/>
            <person name="Barry K."/>
            <person name="LaButti K."/>
            <person name="Morin E."/>
            <person name="Salamov A."/>
            <person name="Lipzen A."/>
            <person name="Mereny Z."/>
            <person name="Hegedus B."/>
            <person name="Baldrian P."/>
            <person name="Stursova M."/>
            <person name="Weitz H."/>
            <person name="Taylor A."/>
            <person name="Grigoriev I.V."/>
            <person name="Nagy L.G."/>
            <person name="Martin F."/>
            <person name="Kauserud H."/>
        </authorList>
    </citation>
    <scope>NUCLEOTIDE SEQUENCE</scope>
    <source>
        <strain evidence="1">9144</strain>
    </source>
</reference>
<proteinExistence type="predicted"/>
<evidence type="ECO:0000313" key="2">
    <source>
        <dbReference type="Proteomes" id="UP001219525"/>
    </source>
</evidence>
<keyword evidence="2" id="KW-1185">Reference proteome</keyword>
<dbReference type="InterPro" id="IPR009057">
    <property type="entry name" value="Homeodomain-like_sf"/>
</dbReference>
<organism evidence="1 2">
    <name type="scientific">Mycena pura</name>
    <dbReference type="NCBI Taxonomy" id="153505"/>
    <lineage>
        <taxon>Eukaryota</taxon>
        <taxon>Fungi</taxon>
        <taxon>Dikarya</taxon>
        <taxon>Basidiomycota</taxon>
        <taxon>Agaricomycotina</taxon>
        <taxon>Agaricomycetes</taxon>
        <taxon>Agaricomycetidae</taxon>
        <taxon>Agaricales</taxon>
        <taxon>Marasmiineae</taxon>
        <taxon>Mycenaceae</taxon>
        <taxon>Mycena</taxon>
    </lineage>
</organism>
<name>A0AAD6YEK4_9AGAR</name>
<sequence>MIYQKHLHLPPIMPAEISSDLKMRIVKWYLHDDYSMEDIVDLAGVSLGLISKTISLYQQYGQVTNPLSLRTGRPKTLNEGDLRYLEEILRANPSLYLDELQLKLRLVRG</sequence>
<protein>
    <recommendedName>
        <fullName evidence="3">Paired domain-containing protein</fullName>
    </recommendedName>
</protein>
<dbReference type="EMBL" id="JARJCW010000031">
    <property type="protein sequence ID" value="KAJ7209114.1"/>
    <property type="molecule type" value="Genomic_DNA"/>
</dbReference>
<accession>A0AAD6YEK4</accession>
<evidence type="ECO:0000313" key="1">
    <source>
        <dbReference type="EMBL" id="KAJ7209114.1"/>
    </source>
</evidence>
<comment type="caution">
    <text evidence="1">The sequence shown here is derived from an EMBL/GenBank/DDBJ whole genome shotgun (WGS) entry which is preliminary data.</text>
</comment>
<evidence type="ECO:0008006" key="3">
    <source>
        <dbReference type="Google" id="ProtNLM"/>
    </source>
</evidence>
<dbReference type="AlphaFoldDB" id="A0AAD6YEK4"/>
<gene>
    <name evidence="1" type="ORF">GGX14DRAFT_364817</name>
</gene>